<name>A0A0K5ZXQ0_ECOLX</name>
<sequence length="253" mass="28494">MQELTEMPITYPYPRETFPDFLRECGFTNFSHEQRETCDCYRLTNGVIVNLYTTRTIQFQGNPQERPNVETAIMTHLGTPPTATPLAVEQPSELPKKIFIVHGHDHTAKEQLELILHKLGLPDHFILQNTGGTGLTIIEELEREIGQGQTATRFGIVLLTPDDMGYSKRAGEAEIQPRARQNVVLEMGMLLSSLGRSNVAILQKQHLEQPSDANGILYLNFNDHVRETVPRLVQRLQNSGFEFTQAQIANASS</sequence>
<evidence type="ECO:0000313" key="2">
    <source>
        <dbReference type="Proteomes" id="UP000255543"/>
    </source>
</evidence>
<dbReference type="RefSeq" id="WP_001157068.1">
    <property type="nucleotide sequence ID" value="NZ_BGCX01000101.1"/>
</dbReference>
<dbReference type="GO" id="GO:0050135">
    <property type="term" value="F:NADP+ nucleosidase activity"/>
    <property type="evidence" value="ECO:0007669"/>
    <property type="project" value="InterPro"/>
</dbReference>
<proteinExistence type="predicted"/>
<dbReference type="EMBL" id="UGEB01000001">
    <property type="protein sequence ID" value="STK93488.1"/>
    <property type="molecule type" value="Genomic_DNA"/>
</dbReference>
<accession>A0A0K5ZXQ0</accession>
<protein>
    <submittedName>
        <fullName evidence="1">Predicted nucleotide-binding protein containing TIR-like domain</fullName>
    </submittedName>
</protein>
<evidence type="ECO:0000313" key="1">
    <source>
        <dbReference type="EMBL" id="STK93488.1"/>
    </source>
</evidence>
<dbReference type="Pfam" id="PF10137">
    <property type="entry name" value="CAP12-PCTIR_TIR"/>
    <property type="match status" value="1"/>
</dbReference>
<dbReference type="Proteomes" id="UP000255543">
    <property type="component" value="Unassembled WGS sequence"/>
</dbReference>
<gene>
    <name evidence="1" type="ORF">NCTC8179_04290</name>
</gene>
<dbReference type="AlphaFoldDB" id="A0A0K5ZXQ0"/>
<dbReference type="InterPro" id="IPR019302">
    <property type="entry name" value="CAP12/PCTIR_TIR_dom"/>
</dbReference>
<reference evidence="1 2" key="1">
    <citation type="submission" date="2018-06" db="EMBL/GenBank/DDBJ databases">
        <authorList>
            <consortium name="Pathogen Informatics"/>
            <person name="Doyle S."/>
        </authorList>
    </citation>
    <scope>NUCLEOTIDE SEQUENCE [LARGE SCALE GENOMIC DNA]</scope>
    <source>
        <strain evidence="1 2">NCTC8179</strain>
    </source>
</reference>
<organism evidence="1 2">
    <name type="scientific">Escherichia coli</name>
    <dbReference type="NCBI Taxonomy" id="562"/>
    <lineage>
        <taxon>Bacteria</taxon>
        <taxon>Pseudomonadati</taxon>
        <taxon>Pseudomonadota</taxon>
        <taxon>Gammaproteobacteria</taxon>
        <taxon>Enterobacterales</taxon>
        <taxon>Enterobacteriaceae</taxon>
        <taxon>Escherichia</taxon>
    </lineage>
</organism>